<dbReference type="STRING" id="679936.Sulac_2102"/>
<dbReference type="Proteomes" id="UP000005439">
    <property type="component" value="Chromosome"/>
</dbReference>
<dbReference type="InterPro" id="IPR005650">
    <property type="entry name" value="BlaI_family"/>
</dbReference>
<dbReference type="Pfam" id="PF03965">
    <property type="entry name" value="Penicillinase_R"/>
    <property type="match status" value="1"/>
</dbReference>
<gene>
    <name evidence="5" type="ordered locus">Sulac_2102</name>
</gene>
<dbReference type="SUPFAM" id="SSF46785">
    <property type="entry name" value="Winged helix' DNA-binding domain"/>
    <property type="match status" value="1"/>
</dbReference>
<sequence length="123" mass="14204">MEKGALRERVLLIVQERGAVTATEVWQDIRQHHPLSLNTVQTVLNRLVQDRILTRDVSRRPSRYRLNPADEVQRRQAHKTALELSTQVGPAGLTHFVESLETLNPELVQRLERLLAARRQDQT</sequence>
<dbReference type="KEGG" id="sap:Sulac_2102"/>
<evidence type="ECO:0000256" key="4">
    <source>
        <dbReference type="ARBA" id="ARBA00023163"/>
    </source>
</evidence>
<dbReference type="EMBL" id="CP003179">
    <property type="protein sequence ID" value="AEW05588.1"/>
    <property type="molecule type" value="Genomic_DNA"/>
</dbReference>
<dbReference type="HOGENOM" id="CLU_2014075_0_0_9"/>
<evidence type="ECO:0000256" key="1">
    <source>
        <dbReference type="ARBA" id="ARBA00011046"/>
    </source>
</evidence>
<reference evidence="6" key="1">
    <citation type="submission" date="2011-12" db="EMBL/GenBank/DDBJ databases">
        <title>The complete genome of chromosome of Sulfobacillus acidophilus DSM 10332.</title>
        <authorList>
            <person name="Lucas S."/>
            <person name="Han J."/>
            <person name="Lapidus A."/>
            <person name="Bruce D."/>
            <person name="Goodwin L."/>
            <person name="Pitluck S."/>
            <person name="Peters L."/>
            <person name="Kyrpides N."/>
            <person name="Mavromatis K."/>
            <person name="Ivanova N."/>
            <person name="Mikhailova N."/>
            <person name="Chertkov O."/>
            <person name="Saunders E."/>
            <person name="Detter J.C."/>
            <person name="Tapia R."/>
            <person name="Han C."/>
            <person name="Land M."/>
            <person name="Hauser L."/>
            <person name="Markowitz V."/>
            <person name="Cheng J.-F."/>
            <person name="Hugenholtz P."/>
            <person name="Woyke T."/>
            <person name="Wu D."/>
            <person name="Pukall R."/>
            <person name="Gehrich-Schroeter G."/>
            <person name="Schneider S."/>
            <person name="Klenk H.-P."/>
            <person name="Eisen J.A."/>
        </authorList>
    </citation>
    <scope>NUCLEOTIDE SEQUENCE [LARGE SCALE GENOMIC DNA]</scope>
    <source>
        <strain evidence="6">ATCC 700253 / DSM 10332 / NAL</strain>
    </source>
</reference>
<evidence type="ECO:0000313" key="6">
    <source>
        <dbReference type="Proteomes" id="UP000005439"/>
    </source>
</evidence>
<name>G8TSX3_SULAD</name>
<evidence type="ECO:0000313" key="5">
    <source>
        <dbReference type="EMBL" id="AEW05588.1"/>
    </source>
</evidence>
<evidence type="ECO:0000256" key="2">
    <source>
        <dbReference type="ARBA" id="ARBA00023015"/>
    </source>
</evidence>
<keyword evidence="6" id="KW-1185">Reference proteome</keyword>
<dbReference type="GO" id="GO:0003677">
    <property type="term" value="F:DNA binding"/>
    <property type="evidence" value="ECO:0007669"/>
    <property type="project" value="UniProtKB-KW"/>
</dbReference>
<evidence type="ECO:0000256" key="3">
    <source>
        <dbReference type="ARBA" id="ARBA00023125"/>
    </source>
</evidence>
<reference evidence="5 6" key="2">
    <citation type="journal article" date="2012" name="Stand. Genomic Sci.">
        <title>Complete genome sequence of the moderately thermophilic mineral-sulfide-oxidizing firmicute Sulfobacillus acidophilus type strain (NAL(T)).</title>
        <authorList>
            <person name="Anderson I."/>
            <person name="Chertkov O."/>
            <person name="Chen A."/>
            <person name="Saunders E."/>
            <person name="Lapidus A."/>
            <person name="Nolan M."/>
            <person name="Lucas S."/>
            <person name="Hammon N."/>
            <person name="Deshpande S."/>
            <person name="Cheng J.F."/>
            <person name="Han C."/>
            <person name="Tapia R."/>
            <person name="Goodwin L.A."/>
            <person name="Pitluck S."/>
            <person name="Liolios K."/>
            <person name="Pagani I."/>
            <person name="Ivanova N."/>
            <person name="Mikhailova N."/>
            <person name="Pati A."/>
            <person name="Palaniappan K."/>
            <person name="Land M."/>
            <person name="Pan C."/>
            <person name="Rohde M."/>
            <person name="Pukall R."/>
            <person name="Goker M."/>
            <person name="Detter J.C."/>
            <person name="Woyke T."/>
            <person name="Bristow J."/>
            <person name="Eisen J.A."/>
            <person name="Markowitz V."/>
            <person name="Hugenholtz P."/>
            <person name="Kyrpides N.C."/>
            <person name="Klenk H.P."/>
            <person name="Mavromatis K."/>
        </authorList>
    </citation>
    <scope>NUCLEOTIDE SEQUENCE [LARGE SCALE GENOMIC DNA]</scope>
    <source>
        <strain evidence="6">ATCC 700253 / DSM 10332 / NAL</strain>
    </source>
</reference>
<dbReference type="PATRIC" id="fig|679936.5.peg.2167"/>
<dbReference type="AlphaFoldDB" id="G8TSX3"/>
<protein>
    <submittedName>
        <fullName evidence="5">Penicillinase repressor</fullName>
    </submittedName>
</protein>
<dbReference type="InterPro" id="IPR036388">
    <property type="entry name" value="WH-like_DNA-bd_sf"/>
</dbReference>
<keyword evidence="2" id="KW-0805">Transcription regulation</keyword>
<dbReference type="InterPro" id="IPR036390">
    <property type="entry name" value="WH_DNA-bd_sf"/>
</dbReference>
<keyword evidence="3" id="KW-0238">DNA-binding</keyword>
<dbReference type="GO" id="GO:0045892">
    <property type="term" value="P:negative regulation of DNA-templated transcription"/>
    <property type="evidence" value="ECO:0007669"/>
    <property type="project" value="InterPro"/>
</dbReference>
<dbReference type="Gene3D" id="1.10.10.10">
    <property type="entry name" value="Winged helix-like DNA-binding domain superfamily/Winged helix DNA-binding domain"/>
    <property type="match status" value="1"/>
</dbReference>
<comment type="similarity">
    <text evidence="1">Belongs to the BlaI transcriptional regulatory family.</text>
</comment>
<proteinExistence type="inferred from homology"/>
<accession>G8TSX3</accession>
<keyword evidence="4" id="KW-0804">Transcription</keyword>
<organism evidence="5 6">
    <name type="scientific">Sulfobacillus acidophilus (strain ATCC 700253 / DSM 10332 / NAL)</name>
    <dbReference type="NCBI Taxonomy" id="679936"/>
    <lineage>
        <taxon>Bacteria</taxon>
        <taxon>Bacillati</taxon>
        <taxon>Bacillota</taxon>
        <taxon>Clostridia</taxon>
        <taxon>Eubacteriales</taxon>
        <taxon>Clostridiales Family XVII. Incertae Sedis</taxon>
        <taxon>Sulfobacillus</taxon>
    </lineage>
</organism>